<keyword evidence="3" id="KW-1185">Reference proteome</keyword>
<evidence type="ECO:0000313" key="3">
    <source>
        <dbReference type="Proteomes" id="UP000239698"/>
    </source>
</evidence>
<dbReference type="EMBL" id="PSVT01000061">
    <property type="protein sequence ID" value="PPH71213.1"/>
    <property type="molecule type" value="Genomic_DNA"/>
</dbReference>
<proteinExistence type="predicted"/>
<keyword evidence="1" id="KW-0175">Coiled coil</keyword>
<sequence>MATADDVHRARRQGEKDGYAAAVEQLRAFTGVEGIEPDLESPEHAAYPTYLQDLSEERDQIEAALENDEASIADLTDRSAKAAEDHSHALQDRREARADRNVLVRFLGLMGDHRLPSAHRVRLLEGELMAQHTLLARHQQVLRVLDGEIEQVTAWIADMLAAADTIKVDQQEAEFRREQERVQAERDVSPRWCIVYDTLDDFIAEDPRRQARAWNPPVVAGADFGYDWHRDLDDGPDAPGQWSLHYIQENHETILEYRPLYGPVRIWLLGTAIEDLEDAMKVFGPIDTRERRLERNSVAIVLDTYAAYASAQGGTALTQVLRSQGTAEGSVDS</sequence>
<reference evidence="2 3" key="1">
    <citation type="submission" date="2018-02" db="EMBL/GenBank/DDBJ databases">
        <title>Bacteriophage NCPPB3778 and a type I-E CRISPR drive the evolution of the US Biological Select Agent, Rathayibacter toxicus.</title>
        <authorList>
            <person name="Davis E.W.II."/>
            <person name="Tabima J.F."/>
            <person name="Weisberg A.J."/>
            <person name="Lopes L.D."/>
            <person name="Wiseman M.S."/>
            <person name="Wiseman M.S."/>
            <person name="Pupko T."/>
            <person name="Belcher M.S."/>
            <person name="Sechler A.J."/>
            <person name="Tancos M.A."/>
            <person name="Schroeder B.K."/>
            <person name="Murray T.D."/>
            <person name="Luster D.G."/>
            <person name="Schneider W.L."/>
            <person name="Rogers E."/>
            <person name="Andreote F.D."/>
            <person name="Grunwald N.J."/>
            <person name="Putnam M.L."/>
            <person name="Chang J.H."/>
        </authorList>
    </citation>
    <scope>NUCLEOTIDE SEQUENCE [LARGE SCALE GENOMIC DNA]</scope>
    <source>
        <strain evidence="2 3">AY1D6</strain>
    </source>
</reference>
<feature type="coiled-coil region" evidence="1">
    <location>
        <begin position="51"/>
        <end position="78"/>
    </location>
</feature>
<evidence type="ECO:0000313" key="2">
    <source>
        <dbReference type="EMBL" id="PPH71213.1"/>
    </source>
</evidence>
<protein>
    <submittedName>
        <fullName evidence="2">Uncharacterized protein</fullName>
    </submittedName>
</protein>
<comment type="caution">
    <text evidence="2">The sequence shown here is derived from an EMBL/GenBank/DDBJ whole genome shotgun (WGS) entry which is preliminary data.</text>
</comment>
<accession>A0ABX5A7S4</accession>
<name>A0ABX5A7S4_RATRA</name>
<dbReference type="Proteomes" id="UP000239698">
    <property type="component" value="Unassembled WGS sequence"/>
</dbReference>
<evidence type="ECO:0000256" key="1">
    <source>
        <dbReference type="SAM" id="Coils"/>
    </source>
</evidence>
<dbReference type="RefSeq" id="WP_097167974.1">
    <property type="nucleotide sequence ID" value="NZ_PSUD01000056.1"/>
</dbReference>
<gene>
    <name evidence="2" type="ORF">C5C40_15340</name>
</gene>
<organism evidence="2 3">
    <name type="scientific">Rathayibacter rathayi</name>
    <name type="common">Corynebacterium rathayi</name>
    <dbReference type="NCBI Taxonomy" id="33887"/>
    <lineage>
        <taxon>Bacteria</taxon>
        <taxon>Bacillati</taxon>
        <taxon>Actinomycetota</taxon>
        <taxon>Actinomycetes</taxon>
        <taxon>Micrococcales</taxon>
        <taxon>Microbacteriaceae</taxon>
        <taxon>Rathayibacter</taxon>
    </lineage>
</organism>